<reference evidence="2 3" key="1">
    <citation type="submission" date="2019-01" db="EMBL/GenBank/DDBJ databases">
        <title>Genome sequencing of the rare red list fungi Fomitopsis rosea.</title>
        <authorList>
            <person name="Buettner E."/>
            <person name="Kellner H."/>
        </authorList>
    </citation>
    <scope>NUCLEOTIDE SEQUENCE [LARGE SCALE GENOMIC DNA]</scope>
    <source>
        <strain evidence="2 3">DSM 105464</strain>
    </source>
</reference>
<sequence length="76" mass="8262">MPFYDSNSSQDTSYTSDNVVEGGGFGGGFVDDSYQNTQTTDTSNTFESTPCGTFDQQTEQTTDQTTVQDSSFGRGW</sequence>
<evidence type="ECO:0000313" key="2">
    <source>
        <dbReference type="EMBL" id="TFY69373.1"/>
    </source>
</evidence>
<proteinExistence type="predicted"/>
<name>A0A4Y9Z686_9APHY</name>
<organism evidence="2 3">
    <name type="scientific">Rhodofomes roseus</name>
    <dbReference type="NCBI Taxonomy" id="34475"/>
    <lineage>
        <taxon>Eukaryota</taxon>
        <taxon>Fungi</taxon>
        <taxon>Dikarya</taxon>
        <taxon>Basidiomycota</taxon>
        <taxon>Agaricomycotina</taxon>
        <taxon>Agaricomycetes</taxon>
        <taxon>Polyporales</taxon>
        <taxon>Rhodofomes</taxon>
    </lineage>
</organism>
<comment type="caution">
    <text evidence="2">The sequence shown here is derived from an EMBL/GenBank/DDBJ whole genome shotgun (WGS) entry which is preliminary data.</text>
</comment>
<feature type="region of interest" description="Disordered" evidence="1">
    <location>
        <begin position="1"/>
        <end position="76"/>
    </location>
</feature>
<feature type="compositionally biased region" description="Polar residues" evidence="1">
    <location>
        <begin position="1"/>
        <end position="18"/>
    </location>
</feature>
<dbReference type="EMBL" id="SEKV01000011">
    <property type="protein sequence ID" value="TFY69373.1"/>
    <property type="molecule type" value="Genomic_DNA"/>
</dbReference>
<dbReference type="AlphaFoldDB" id="A0A4Y9Z686"/>
<evidence type="ECO:0000256" key="1">
    <source>
        <dbReference type="SAM" id="MobiDB-lite"/>
    </source>
</evidence>
<gene>
    <name evidence="2" type="ORF">EVJ58_g481</name>
</gene>
<dbReference type="Proteomes" id="UP000298390">
    <property type="component" value="Unassembled WGS sequence"/>
</dbReference>
<accession>A0A4Y9Z686</accession>
<evidence type="ECO:0000313" key="3">
    <source>
        <dbReference type="Proteomes" id="UP000298390"/>
    </source>
</evidence>
<protein>
    <submittedName>
        <fullName evidence="2">Uncharacterized protein</fullName>
    </submittedName>
</protein>
<feature type="compositionally biased region" description="Polar residues" evidence="1">
    <location>
        <begin position="33"/>
        <end position="51"/>
    </location>
</feature>
<feature type="compositionally biased region" description="Low complexity" evidence="1">
    <location>
        <begin position="55"/>
        <end position="69"/>
    </location>
</feature>